<reference evidence="2 3" key="1">
    <citation type="submission" date="2024-09" db="EMBL/GenBank/DDBJ databases">
        <authorList>
            <person name="Sun Q."/>
            <person name="Mori K."/>
        </authorList>
    </citation>
    <scope>NUCLEOTIDE SEQUENCE [LARGE SCALE GENOMIC DNA]</scope>
    <source>
        <strain evidence="2 3">TISTR 1856</strain>
    </source>
</reference>
<dbReference type="CDD" id="cd13585">
    <property type="entry name" value="PBP2_TMBP_like"/>
    <property type="match status" value="1"/>
</dbReference>
<dbReference type="EMBL" id="JBHMDM010000007">
    <property type="protein sequence ID" value="MFB9378245.1"/>
    <property type="molecule type" value="Genomic_DNA"/>
</dbReference>
<name>A0ABV5LVY2_9ACTN</name>
<keyword evidence="1" id="KW-0732">Signal</keyword>
<feature type="signal peptide" evidence="1">
    <location>
        <begin position="1"/>
        <end position="35"/>
    </location>
</feature>
<keyword evidence="3" id="KW-1185">Reference proteome</keyword>
<dbReference type="Proteomes" id="UP001589748">
    <property type="component" value="Unassembled WGS sequence"/>
</dbReference>
<dbReference type="PANTHER" id="PTHR43649:SF12">
    <property type="entry name" value="DIACETYLCHITOBIOSE BINDING PROTEIN DASA"/>
    <property type="match status" value="1"/>
</dbReference>
<dbReference type="InterPro" id="IPR006059">
    <property type="entry name" value="SBP"/>
</dbReference>
<sequence length="454" mass="47525">MLTPHRPILATRRRVLSSALGLGSLAALGSLSACGDGSNSAALSGEEKASLQGATLKLMVNQPHRLAFTDLLGPKFKDDFGGTLEVTAIPYDQLTSKQILDVQAGDGEFDVFDYFYFGLGDLVDAGALVDLTDWIASNSGGTDGIEPDDFLASIYDPYTLLDGKRYGLPFDGDTHVLYYNAEVFDRYGVQPPTTWDEYDAAAAKITQDSGGSVYGAIVEAQQVPMILGCSFINRLAGYGGTLLDESGKVAFAGAEGLAALQHLIDVQPAALPTPLQTGFDQANSAFLSGQGAMLDTWTDLGLKAQDPSSSKIVDKWGVVTLPTGGSNTTPRTALNAGFGLGVSAGSSQQGVAAAFVKWATDKEHNFLLSSTAGSGIDPARTSVLESAEYATAAGKAVDVIREGLLGSPLAWPREAGAPKLLQDLVDQLALAMQGDKDAQTALDDAAETWENELG</sequence>
<evidence type="ECO:0000313" key="3">
    <source>
        <dbReference type="Proteomes" id="UP001589748"/>
    </source>
</evidence>
<feature type="chain" id="PRO_5045651401" evidence="1">
    <location>
        <begin position="36"/>
        <end position="454"/>
    </location>
</feature>
<dbReference type="PROSITE" id="PS51257">
    <property type="entry name" value="PROKAR_LIPOPROTEIN"/>
    <property type="match status" value="1"/>
</dbReference>
<accession>A0ABV5LVY2</accession>
<dbReference type="RefSeq" id="WP_380137214.1">
    <property type="nucleotide sequence ID" value="NZ_JBHLUI010000008.1"/>
</dbReference>
<dbReference type="InterPro" id="IPR050490">
    <property type="entry name" value="Bact_solute-bd_prot1"/>
</dbReference>
<protein>
    <submittedName>
        <fullName evidence="2">ABC transporter substrate-binding protein</fullName>
    </submittedName>
</protein>
<dbReference type="SUPFAM" id="SSF53850">
    <property type="entry name" value="Periplasmic binding protein-like II"/>
    <property type="match status" value="1"/>
</dbReference>
<evidence type="ECO:0000313" key="2">
    <source>
        <dbReference type="EMBL" id="MFB9378245.1"/>
    </source>
</evidence>
<gene>
    <name evidence="2" type="ORF">ACFFVI_14840</name>
</gene>
<dbReference type="Pfam" id="PF01547">
    <property type="entry name" value="SBP_bac_1"/>
    <property type="match status" value="1"/>
</dbReference>
<dbReference type="PANTHER" id="PTHR43649">
    <property type="entry name" value="ARABINOSE-BINDING PROTEIN-RELATED"/>
    <property type="match status" value="1"/>
</dbReference>
<dbReference type="Gene3D" id="3.40.190.10">
    <property type="entry name" value="Periplasmic binding protein-like II"/>
    <property type="match status" value="2"/>
</dbReference>
<proteinExistence type="predicted"/>
<organism evidence="2 3">
    <name type="scientific">Kineococcus gynurae</name>
    <dbReference type="NCBI Taxonomy" id="452979"/>
    <lineage>
        <taxon>Bacteria</taxon>
        <taxon>Bacillati</taxon>
        <taxon>Actinomycetota</taxon>
        <taxon>Actinomycetes</taxon>
        <taxon>Kineosporiales</taxon>
        <taxon>Kineosporiaceae</taxon>
        <taxon>Kineococcus</taxon>
    </lineage>
</organism>
<comment type="caution">
    <text evidence="2">The sequence shown here is derived from an EMBL/GenBank/DDBJ whole genome shotgun (WGS) entry which is preliminary data.</text>
</comment>
<evidence type="ECO:0000256" key="1">
    <source>
        <dbReference type="SAM" id="SignalP"/>
    </source>
</evidence>